<proteinExistence type="predicted"/>
<evidence type="ECO:0000313" key="3">
    <source>
        <dbReference type="Proteomes" id="UP000095621"/>
    </source>
</evidence>
<name>A0A174Z2K5_9FIRM</name>
<reference evidence="2 3" key="1">
    <citation type="submission" date="2015-09" db="EMBL/GenBank/DDBJ databases">
        <authorList>
            <consortium name="Pathogen Informatics"/>
        </authorList>
    </citation>
    <scope>NUCLEOTIDE SEQUENCE [LARGE SCALE GENOMIC DNA]</scope>
    <source>
        <strain evidence="2 3">2789STDY5834875</strain>
    </source>
</reference>
<dbReference type="EMBL" id="CZBU01000007">
    <property type="protein sequence ID" value="CUQ79139.1"/>
    <property type="molecule type" value="Genomic_DNA"/>
</dbReference>
<evidence type="ECO:0000313" key="2">
    <source>
        <dbReference type="EMBL" id="CUQ79139.1"/>
    </source>
</evidence>
<keyword evidence="1" id="KW-0812">Transmembrane</keyword>
<accession>A0A174Z2K5</accession>
<organism evidence="2 3">
    <name type="scientific">Lachnospira eligens</name>
    <dbReference type="NCBI Taxonomy" id="39485"/>
    <lineage>
        <taxon>Bacteria</taxon>
        <taxon>Bacillati</taxon>
        <taxon>Bacillota</taxon>
        <taxon>Clostridia</taxon>
        <taxon>Lachnospirales</taxon>
        <taxon>Lachnospiraceae</taxon>
        <taxon>Lachnospira</taxon>
    </lineage>
</organism>
<protein>
    <submittedName>
        <fullName evidence="2">Uncharacterized protein</fullName>
    </submittedName>
</protein>
<gene>
    <name evidence="2" type="ORF">ERS852490_02800</name>
</gene>
<sequence length="42" mass="5043">MLYLEKDLSGKLNSVLVDQKDFANFIFLLSVYYMFEYVLKED</sequence>
<dbReference type="RefSeq" id="WP_278320282.1">
    <property type="nucleotide sequence ID" value="NZ_CZBU01000007.1"/>
</dbReference>
<evidence type="ECO:0000256" key="1">
    <source>
        <dbReference type="SAM" id="Phobius"/>
    </source>
</evidence>
<dbReference type="Proteomes" id="UP000095621">
    <property type="component" value="Unassembled WGS sequence"/>
</dbReference>
<dbReference type="AlphaFoldDB" id="A0A174Z2K5"/>
<keyword evidence="1" id="KW-0472">Membrane</keyword>
<keyword evidence="1" id="KW-1133">Transmembrane helix</keyword>
<feature type="transmembrane region" description="Helical" evidence="1">
    <location>
        <begin position="22"/>
        <end position="39"/>
    </location>
</feature>